<feature type="region of interest" description="Disordered" evidence="7">
    <location>
        <begin position="350"/>
        <end position="391"/>
    </location>
</feature>
<dbReference type="OMA" id="DECEEKH"/>
<dbReference type="Pfam" id="PF12253">
    <property type="entry name" value="CAF1A_dimeriz"/>
    <property type="match status" value="1"/>
</dbReference>
<dbReference type="PANTHER" id="PTHR15272:SF0">
    <property type="entry name" value="CHROMATIN ASSEMBLY FACTOR 1 SUBUNIT A"/>
    <property type="match status" value="1"/>
</dbReference>
<dbReference type="Pfam" id="PF21796">
    <property type="entry name" value="Cac1_C"/>
    <property type="match status" value="1"/>
</dbReference>
<name>A0A834ZAW7_TETSI</name>
<evidence type="ECO:0000256" key="5">
    <source>
        <dbReference type="PROSITE-ProRule" id="PRU00708"/>
    </source>
</evidence>
<keyword evidence="11" id="KW-1185">Reference proteome</keyword>
<comment type="caution">
    <text evidence="10">The sequence shown here is derived from an EMBL/GenBank/DDBJ whole genome shotgun (WGS) entry which is preliminary data.</text>
</comment>
<reference evidence="10 11" key="1">
    <citation type="submission" date="2020-04" db="EMBL/GenBank/DDBJ databases">
        <title>Plant Genome Project.</title>
        <authorList>
            <person name="Zhang R.-G."/>
        </authorList>
    </citation>
    <scope>NUCLEOTIDE SEQUENCE [LARGE SCALE GENOMIC DNA]</scope>
    <source>
        <strain evidence="10">YNK0</strain>
        <tissue evidence="10">Leaf</tissue>
    </source>
</reference>
<organism evidence="10 11">
    <name type="scientific">Tetracentron sinense</name>
    <name type="common">Spur-leaf</name>
    <dbReference type="NCBI Taxonomy" id="13715"/>
    <lineage>
        <taxon>Eukaryota</taxon>
        <taxon>Viridiplantae</taxon>
        <taxon>Streptophyta</taxon>
        <taxon>Embryophyta</taxon>
        <taxon>Tracheophyta</taxon>
        <taxon>Spermatophyta</taxon>
        <taxon>Magnoliopsida</taxon>
        <taxon>Trochodendrales</taxon>
        <taxon>Trochodendraceae</taxon>
        <taxon>Tetracentron</taxon>
    </lineage>
</organism>
<evidence type="ECO:0000256" key="1">
    <source>
        <dbReference type="ARBA" id="ARBA00004123"/>
    </source>
</evidence>
<protein>
    <recommendedName>
        <fullName evidence="12">Chromatin assembly factor 1 subunit FAS1</fullName>
    </recommendedName>
</protein>
<gene>
    <name evidence="10" type="ORF">HHK36_013340</name>
</gene>
<dbReference type="GO" id="GO:0006334">
    <property type="term" value="P:nucleosome assembly"/>
    <property type="evidence" value="ECO:0007669"/>
    <property type="project" value="TreeGrafter"/>
</dbReference>
<evidence type="ECO:0000259" key="9">
    <source>
        <dbReference type="Pfam" id="PF21796"/>
    </source>
</evidence>
<feature type="compositionally biased region" description="Polar residues" evidence="7">
    <location>
        <begin position="882"/>
        <end position="894"/>
    </location>
</feature>
<evidence type="ECO:0008006" key="12">
    <source>
        <dbReference type="Google" id="ProtNLM"/>
    </source>
</evidence>
<evidence type="ECO:0000256" key="6">
    <source>
        <dbReference type="SAM" id="Coils"/>
    </source>
</evidence>
<accession>A0A834ZAW7</accession>
<dbReference type="EMBL" id="JABCRI010000008">
    <property type="protein sequence ID" value="KAF8402385.1"/>
    <property type="molecule type" value="Genomic_DNA"/>
</dbReference>
<comment type="subcellular location">
    <subcellularLocation>
        <location evidence="1">Nucleus</location>
    </subcellularLocation>
</comment>
<dbReference type="Proteomes" id="UP000655225">
    <property type="component" value="Unassembled WGS sequence"/>
</dbReference>
<dbReference type="GO" id="GO:0033186">
    <property type="term" value="C:CAF-1 complex"/>
    <property type="evidence" value="ECO:0007669"/>
    <property type="project" value="TreeGrafter"/>
</dbReference>
<dbReference type="PROSITE" id="PS51375">
    <property type="entry name" value="PPR"/>
    <property type="match status" value="1"/>
</dbReference>
<evidence type="ECO:0000256" key="4">
    <source>
        <dbReference type="ARBA" id="ARBA00023242"/>
    </source>
</evidence>
<dbReference type="GO" id="GO:0006281">
    <property type="term" value="P:DNA repair"/>
    <property type="evidence" value="ECO:0007669"/>
    <property type="project" value="UniProtKB-KW"/>
</dbReference>
<evidence type="ECO:0000259" key="8">
    <source>
        <dbReference type="Pfam" id="PF12253"/>
    </source>
</evidence>
<keyword evidence="4" id="KW-0539">Nucleus</keyword>
<feature type="compositionally biased region" description="Polar residues" evidence="7">
    <location>
        <begin position="411"/>
        <end position="427"/>
    </location>
</feature>
<feature type="region of interest" description="Disordered" evidence="7">
    <location>
        <begin position="870"/>
        <end position="894"/>
    </location>
</feature>
<dbReference type="AlphaFoldDB" id="A0A834ZAW7"/>
<evidence type="ECO:0000256" key="7">
    <source>
        <dbReference type="SAM" id="MobiDB-lite"/>
    </source>
</evidence>
<evidence type="ECO:0000256" key="3">
    <source>
        <dbReference type="ARBA" id="ARBA00023204"/>
    </source>
</evidence>
<keyword evidence="2" id="KW-0227">DNA damage</keyword>
<proteinExistence type="predicted"/>
<dbReference type="GO" id="GO:0005634">
    <property type="term" value="C:nucleus"/>
    <property type="evidence" value="ECO:0007669"/>
    <property type="project" value="UniProtKB-SubCell"/>
</dbReference>
<dbReference type="PANTHER" id="PTHR15272">
    <property type="entry name" value="CHROMATIN ASSEMBLY FACTOR 1 SUBUNIT A CAF-1 SUBUNIT A"/>
    <property type="match status" value="1"/>
</dbReference>
<feature type="region of interest" description="Disordered" evidence="7">
    <location>
        <begin position="411"/>
        <end position="438"/>
    </location>
</feature>
<feature type="coiled-coil region" evidence="6">
    <location>
        <begin position="238"/>
        <end position="280"/>
    </location>
</feature>
<sequence length="894" mass="102118">MGDTEIIDSFTADGLKSSEMNGGNHGNKVRKSLKRKRVSIPENVNAEEIESRIEGLRRELDGLFRYFKDVSLPKVHLEGIDCSSSNSVIACMLEESNLPFSKLVGEIYEKLKTRDGITLASVRSAVLFVGQRSMYGIANADADVLEDDTESCLWCWETRDLKLIPKAQHGVLKIHRICRKKINERINAVSATISALQMPESHHSYRVDLMKALEKLGKVLNEAAIRSLAENIAQKNAADMAEKEVKIKEKELIKELEKSKRECEKEKKRLDRELQKEKLQSGGWMPPAFLVCYIKDARSGFQIDTSSFNVLISGFCMKNILEIVYEMLKEMENVVIRPDEEKELKRLQDEAEIEERRREKEESEMKKQLKRLQEEAEKDQRRREKEEAEIKKQLSIQKQATIMQRFLKSQKNNSTNLYDPSSTQAMPSDSPKKRDEEMRNAVTLSVDCALSMKDEMNTVDLRKSQLTSWHQLGHSIRTNKSQHWGVRHKPKAVLIKELRLTTSKGLVHGDELSLDKIVDGYEETLPDNRCQSNADISQCNIRKCNRATQLLQFDKSFRPAFYGIWPKKSHVVRSRCPFKKDPDLDYDIDSDEEWEEEDPGESLSDCDKDAVEENLEEGTLRIDDEDESEDGFLVPDGYLSENEGVHVDKMESDIVDDDAGTLPSCNQDLESEDFRVLLQQQKYLHNLTEQALRKNQPLIVSNLMHEKATCLMSEDLSGIPKLEYMCLQALNMQVFPGGPPIERVMDHYKDQEVCQSQSKEDNTTPVVAVTVILDSDLPKIVSVIRSCPYSISKVVESLQQKFPTVPKSQLRNKVREISEFVDNRWQVKKDILEKLGLSISPEKGGRKTKGIASFFLKRCLPPAGKTIDVNETSPQPCRKPSTLHQQHGNTQNLL</sequence>
<dbReference type="InterPro" id="IPR022043">
    <property type="entry name" value="CAF1A_DD"/>
</dbReference>
<feature type="repeat" description="PPR" evidence="5">
    <location>
        <begin position="304"/>
        <end position="338"/>
    </location>
</feature>
<dbReference type="InterPro" id="IPR048800">
    <property type="entry name" value="Cac1-like_C"/>
</dbReference>
<dbReference type="InterPro" id="IPR002885">
    <property type="entry name" value="PPR_rpt"/>
</dbReference>
<keyword evidence="6" id="KW-0175">Coiled coil</keyword>
<keyword evidence="3" id="KW-0234">DNA repair</keyword>
<feature type="domain" description="Chromatin assembly factor 1 subunit Cac1-like C-terminal" evidence="9">
    <location>
        <begin position="777"/>
        <end position="827"/>
    </location>
</feature>
<evidence type="ECO:0000313" key="11">
    <source>
        <dbReference type="Proteomes" id="UP000655225"/>
    </source>
</evidence>
<evidence type="ECO:0000313" key="10">
    <source>
        <dbReference type="EMBL" id="KAF8402385.1"/>
    </source>
</evidence>
<feature type="domain" description="Chromatin assembly factor 1 subunit A dimerization" evidence="8">
    <location>
        <begin position="549"/>
        <end position="614"/>
    </location>
</feature>
<dbReference type="OrthoDB" id="440676at2759"/>
<evidence type="ECO:0000256" key="2">
    <source>
        <dbReference type="ARBA" id="ARBA00022763"/>
    </source>
</evidence>